<evidence type="ECO:0000313" key="2">
    <source>
        <dbReference type="EMBL" id="OXT06987.1"/>
    </source>
</evidence>
<name>A0A231VFN9_THETR</name>
<dbReference type="AlphaFoldDB" id="A0A231VFN9"/>
<proteinExistence type="predicted"/>
<reference evidence="2 3" key="1">
    <citation type="submission" date="2017-06" db="EMBL/GenBank/DDBJ databases">
        <title>Isolation and characterization of a thermophilic and butanogenic Thermoanaerobacterium thermosaccharolyticum M5 capable of efficient degradation of hemicellulose.</title>
        <authorList>
            <person name="Xin F."/>
            <person name="Jiang Y."/>
        </authorList>
    </citation>
    <scope>NUCLEOTIDE SEQUENCE [LARGE SCALE GENOMIC DNA]</scope>
    <source>
        <strain evidence="2 3">M5</strain>
    </source>
</reference>
<feature type="transmembrane region" description="Helical" evidence="1">
    <location>
        <begin position="7"/>
        <end position="26"/>
    </location>
</feature>
<protein>
    <submittedName>
        <fullName evidence="2">Uncharacterized protein</fullName>
    </submittedName>
</protein>
<sequence>MVEYIKIFIIGMGAYSIADFIFKLMFRKNLTEVYNKENFKYIFFHCIILAILLFVSFKIFNIT</sequence>
<evidence type="ECO:0000256" key="1">
    <source>
        <dbReference type="SAM" id="Phobius"/>
    </source>
</evidence>
<dbReference type="Proteomes" id="UP000215301">
    <property type="component" value="Unassembled WGS sequence"/>
</dbReference>
<keyword evidence="1" id="KW-0812">Transmembrane</keyword>
<evidence type="ECO:0000313" key="3">
    <source>
        <dbReference type="Proteomes" id="UP000215301"/>
    </source>
</evidence>
<keyword evidence="1" id="KW-1133">Transmembrane helix</keyword>
<organism evidence="2 3">
    <name type="scientific">Thermoanaerobacterium thermosaccharolyticum</name>
    <name type="common">Clostridium thermosaccharolyticum</name>
    <dbReference type="NCBI Taxonomy" id="1517"/>
    <lineage>
        <taxon>Bacteria</taxon>
        <taxon>Bacillati</taxon>
        <taxon>Bacillota</taxon>
        <taxon>Clostridia</taxon>
        <taxon>Thermoanaerobacterales</taxon>
        <taxon>Thermoanaerobacteraceae</taxon>
        <taxon>Thermoanaerobacterium</taxon>
    </lineage>
</organism>
<accession>A0A231VFN9</accession>
<gene>
    <name evidence="2" type="ORF">CE561_09705</name>
</gene>
<dbReference type="EMBL" id="NKHD01000027">
    <property type="protein sequence ID" value="OXT06987.1"/>
    <property type="molecule type" value="Genomic_DNA"/>
</dbReference>
<feature type="transmembrane region" description="Helical" evidence="1">
    <location>
        <begin position="41"/>
        <end position="60"/>
    </location>
</feature>
<comment type="caution">
    <text evidence="2">The sequence shown here is derived from an EMBL/GenBank/DDBJ whole genome shotgun (WGS) entry which is preliminary data.</text>
</comment>
<keyword evidence="1" id="KW-0472">Membrane</keyword>